<evidence type="ECO:0000313" key="3">
    <source>
        <dbReference type="Proteomes" id="UP000001511"/>
    </source>
</evidence>
<sequence length="85" mass="9792">MIQFIPLKLLFLVIDILGYFHLIQAHLHSSILNLLSILTSCNLLATCIVISIFLLFQLCVYYVAVCNSFTLVFVLQNKVRNVDYR</sequence>
<proteinExistence type="predicted"/>
<keyword evidence="1" id="KW-0472">Membrane</keyword>
<feature type="transmembrane region" description="Helical" evidence="1">
    <location>
        <begin position="7"/>
        <end position="23"/>
    </location>
</feature>
<keyword evidence="1" id="KW-0812">Transmembrane</keyword>
<protein>
    <submittedName>
        <fullName evidence="2">Uncharacterized protein</fullName>
    </submittedName>
</protein>
<evidence type="ECO:0000256" key="1">
    <source>
        <dbReference type="SAM" id="Phobius"/>
    </source>
</evidence>
<dbReference type="Proteomes" id="UP000001511">
    <property type="component" value="Chromosome"/>
</dbReference>
<dbReference type="HOGENOM" id="CLU_2509376_0_0_3"/>
<evidence type="ECO:0000313" key="2">
    <source>
        <dbReference type="EMBL" id="ADI65190.1"/>
    </source>
</evidence>
<reference evidence="2 3" key="1">
    <citation type="journal article" date="2010" name="PLoS ONE">
        <title>Genome erosion in a nitrogen-fixing vertically transmitted endosymbiotic multicellular cyanobacterium.</title>
        <authorList>
            <person name="Ran L."/>
            <person name="Larsson J."/>
            <person name="Vigil-Stenman T."/>
            <person name="Nylander J.A."/>
            <person name="Ininbergs K."/>
            <person name="Zheng W.W."/>
            <person name="Lapidus A."/>
            <person name="Lowry S."/>
            <person name="Haselkorn R."/>
            <person name="Bergman B."/>
        </authorList>
    </citation>
    <scope>NUCLEOTIDE SEQUENCE [LARGE SCALE GENOMIC DNA]</scope>
    <source>
        <strain evidence="2 3">0708</strain>
    </source>
</reference>
<name>D7E3M1_NOSA0</name>
<gene>
    <name evidence="2" type="ordered locus">Aazo_3605</name>
</gene>
<feature type="transmembrane region" description="Helical" evidence="1">
    <location>
        <begin position="43"/>
        <end position="75"/>
    </location>
</feature>
<dbReference type="AlphaFoldDB" id="D7E3M1"/>
<organism evidence="2 3">
    <name type="scientific">Nostoc azollae (strain 0708)</name>
    <name type="common">Anabaena azollae (strain 0708)</name>
    <dbReference type="NCBI Taxonomy" id="551115"/>
    <lineage>
        <taxon>Bacteria</taxon>
        <taxon>Bacillati</taxon>
        <taxon>Cyanobacteriota</taxon>
        <taxon>Cyanophyceae</taxon>
        <taxon>Nostocales</taxon>
        <taxon>Nostocaceae</taxon>
        <taxon>Trichormus</taxon>
    </lineage>
</organism>
<accession>D7E3M1</accession>
<dbReference type="KEGG" id="naz:Aazo_3605"/>
<keyword evidence="1" id="KW-1133">Transmembrane helix</keyword>
<dbReference type="EMBL" id="CP002059">
    <property type="protein sequence ID" value="ADI65190.1"/>
    <property type="molecule type" value="Genomic_DNA"/>
</dbReference>
<keyword evidence="3" id="KW-1185">Reference proteome</keyword>